<protein>
    <submittedName>
        <fullName evidence="2">Uncharacterized protein</fullName>
    </submittedName>
</protein>
<feature type="coiled-coil region" evidence="1">
    <location>
        <begin position="149"/>
        <end position="183"/>
    </location>
</feature>
<keyword evidence="1" id="KW-0175">Coiled coil</keyword>
<sequence>MRRSSKIRKQKLLDEIEELKQGLEDMKRVASFQNATSTLDHTLQNADSSNSGRNYYSNTIPYKSQSTNNQNQLSSAPQSYVNLKSIEQDDRERILLLDTIQQLKKQAQISEEENFLLKKQLDENEKLISMQRKEITDTKGKLQGLDIKVSMLEKKLNNELLRNKDLEQRIQALQIQLQNKDDSSILERQVDSHLDRSSLNYLEQAHKMQTDQLRGHQEHQLLSIEKKLHNSYRFKPVDKIDQNRAKRDEVSEYLDGESQLNVTAGNAFLKDKIRRNSSFVSNTTKRINQTQIINDRDLHDQSNLLNDSHNNKENDSQNQMIRLFPDRAIKASAFIDVFNMEKQVIRIKNPLKKLAQDVDHAQIYQFSIIYRVQDLLTQLGERNINLKLAKVKDLIYEIQIPTIQDEIPQIKTKLLKFGLSGNTLMVRLGGGYIDLLEYLDRQGFLIGLDGMQTV</sequence>
<feature type="coiled-coil region" evidence="1">
    <location>
        <begin position="2"/>
        <end position="29"/>
    </location>
</feature>
<organism evidence="2 3">
    <name type="scientific">Stylonychia lemnae</name>
    <name type="common">Ciliate</name>
    <dbReference type="NCBI Taxonomy" id="5949"/>
    <lineage>
        <taxon>Eukaryota</taxon>
        <taxon>Sar</taxon>
        <taxon>Alveolata</taxon>
        <taxon>Ciliophora</taxon>
        <taxon>Intramacronucleata</taxon>
        <taxon>Spirotrichea</taxon>
        <taxon>Stichotrichia</taxon>
        <taxon>Sporadotrichida</taxon>
        <taxon>Oxytrichidae</taxon>
        <taxon>Stylonychinae</taxon>
        <taxon>Stylonychia</taxon>
    </lineage>
</organism>
<dbReference type="InParanoid" id="A0A078AH60"/>
<keyword evidence="3" id="KW-1185">Reference proteome</keyword>
<accession>A0A078AH60</accession>
<name>A0A078AH60_STYLE</name>
<evidence type="ECO:0000256" key="1">
    <source>
        <dbReference type="SAM" id="Coils"/>
    </source>
</evidence>
<reference evidence="2 3" key="1">
    <citation type="submission" date="2014-06" db="EMBL/GenBank/DDBJ databases">
        <authorList>
            <person name="Swart Estienne"/>
        </authorList>
    </citation>
    <scope>NUCLEOTIDE SEQUENCE [LARGE SCALE GENOMIC DNA]</scope>
    <source>
        <strain evidence="2 3">130c</strain>
    </source>
</reference>
<dbReference type="Proteomes" id="UP000039865">
    <property type="component" value="Unassembled WGS sequence"/>
</dbReference>
<proteinExistence type="predicted"/>
<dbReference type="AlphaFoldDB" id="A0A078AH60"/>
<dbReference type="EMBL" id="CCKQ01010072">
    <property type="protein sequence ID" value="CDW81579.1"/>
    <property type="molecule type" value="Genomic_DNA"/>
</dbReference>
<evidence type="ECO:0000313" key="3">
    <source>
        <dbReference type="Proteomes" id="UP000039865"/>
    </source>
</evidence>
<gene>
    <name evidence="2" type="primary">Contig17500.g18614</name>
    <name evidence="2" type="ORF">STYLEM_10598</name>
</gene>
<evidence type="ECO:0000313" key="2">
    <source>
        <dbReference type="EMBL" id="CDW81579.1"/>
    </source>
</evidence>